<dbReference type="AlphaFoldDB" id="G5JED2"/>
<proteinExistence type="predicted"/>
<name>G5JED2_CROWT</name>
<organism evidence="2 3">
    <name type="scientific">Crocosphaera watsonii WH 0003</name>
    <dbReference type="NCBI Taxonomy" id="423471"/>
    <lineage>
        <taxon>Bacteria</taxon>
        <taxon>Bacillati</taxon>
        <taxon>Cyanobacteriota</taxon>
        <taxon>Cyanophyceae</taxon>
        <taxon>Oscillatoriophycideae</taxon>
        <taxon>Chroococcales</taxon>
        <taxon>Aphanothecaceae</taxon>
        <taxon>Crocosphaera</taxon>
    </lineage>
</organism>
<feature type="region of interest" description="Disordered" evidence="1">
    <location>
        <begin position="42"/>
        <end position="66"/>
    </location>
</feature>
<evidence type="ECO:0000313" key="2">
    <source>
        <dbReference type="EMBL" id="EHJ09454.1"/>
    </source>
</evidence>
<feature type="compositionally biased region" description="Polar residues" evidence="1">
    <location>
        <begin position="53"/>
        <end position="66"/>
    </location>
</feature>
<comment type="caution">
    <text evidence="2">The sequence shown here is derived from an EMBL/GenBank/DDBJ whole genome shotgun (WGS) entry which is preliminary data.</text>
</comment>
<dbReference type="InterPro" id="IPR010985">
    <property type="entry name" value="Ribbon_hlx_hlx"/>
</dbReference>
<reference evidence="2 3" key="1">
    <citation type="journal article" date="2011" name="Front. Microbiol.">
        <title>Two Strains of Crocosphaera watsonii with Highly Conserved Genomes are Distinguished by Strain-Specific Features.</title>
        <authorList>
            <person name="Bench S.R."/>
            <person name="Ilikchyan I.N."/>
            <person name="Tripp H.J."/>
            <person name="Zehr J.P."/>
        </authorList>
    </citation>
    <scope>NUCLEOTIDE SEQUENCE [LARGE SCALE GENOMIC DNA]</scope>
    <source>
        <strain evidence="2 3">WH 0003</strain>
    </source>
</reference>
<dbReference type="PATRIC" id="fig|423471.3.peg.5391"/>
<accession>G5JED2</accession>
<protein>
    <recommendedName>
        <fullName evidence="4">Ribbon-helix-helix protein CopG domain-containing protein</fullName>
    </recommendedName>
</protein>
<dbReference type="EMBL" id="AESD01000991">
    <property type="protein sequence ID" value="EHJ09454.1"/>
    <property type="molecule type" value="Genomic_DNA"/>
</dbReference>
<gene>
    <name evidence="2" type="ORF">CWATWH0003_B119</name>
</gene>
<evidence type="ECO:0008006" key="4">
    <source>
        <dbReference type="Google" id="ProtNLM"/>
    </source>
</evidence>
<dbReference type="Proteomes" id="UP000003477">
    <property type="component" value="Unassembled WGS sequence"/>
</dbReference>
<evidence type="ECO:0000256" key="1">
    <source>
        <dbReference type="SAM" id="MobiDB-lite"/>
    </source>
</evidence>
<dbReference type="GO" id="GO:0006355">
    <property type="term" value="P:regulation of DNA-templated transcription"/>
    <property type="evidence" value="ECO:0007669"/>
    <property type="project" value="InterPro"/>
</dbReference>
<sequence>MAMSRTNSLRIRLTDDEKIRLRYAAQKRGITMSEMIQDFCKQLPSPSEDSKNLETLSYSLARQRSN</sequence>
<evidence type="ECO:0000313" key="3">
    <source>
        <dbReference type="Proteomes" id="UP000003477"/>
    </source>
</evidence>
<dbReference type="SUPFAM" id="SSF47598">
    <property type="entry name" value="Ribbon-helix-helix"/>
    <property type="match status" value="1"/>
</dbReference>